<dbReference type="Proteomes" id="UP000541033">
    <property type="component" value="Unassembled WGS sequence"/>
</dbReference>
<feature type="compositionally biased region" description="Polar residues" evidence="1">
    <location>
        <begin position="18"/>
        <end position="33"/>
    </location>
</feature>
<reference evidence="3 4" key="1">
    <citation type="submission" date="2020-02" db="EMBL/GenBank/DDBJ databases">
        <title>Sequencing the genomes of 1000 actinobacteria strains.</title>
        <authorList>
            <person name="Klenk H.-P."/>
        </authorList>
    </citation>
    <scope>NUCLEOTIDE SEQUENCE [LARGE SCALE GENOMIC DNA]</scope>
    <source>
        <strain evidence="3 4">DSM 27960</strain>
    </source>
</reference>
<dbReference type="EMBL" id="JAAMOX010000004">
    <property type="protein sequence ID" value="NIH55308.1"/>
    <property type="molecule type" value="Genomic_DNA"/>
</dbReference>
<sequence length="120" mass="12260">MSNPNIQGPLNPGEHVNPDQSPTVPLEHTTASPQDAAGFDQTQPQAAVPPRASEKPLQARLGTIVWGVLLVAFAVIVAVVQLNPATFSNAANTSVLITAGLIGAGLLLVLAGIAAAVRKK</sequence>
<evidence type="ECO:0000256" key="2">
    <source>
        <dbReference type="SAM" id="Phobius"/>
    </source>
</evidence>
<keyword evidence="2" id="KW-1133">Transmembrane helix</keyword>
<dbReference type="RefSeq" id="WP_167152389.1">
    <property type="nucleotide sequence ID" value="NZ_JAAMOX010000004.1"/>
</dbReference>
<organism evidence="3 4">
    <name type="scientific">Lysinibacter cavernae</name>
    <dbReference type="NCBI Taxonomy" id="1640652"/>
    <lineage>
        <taxon>Bacteria</taxon>
        <taxon>Bacillati</taxon>
        <taxon>Actinomycetota</taxon>
        <taxon>Actinomycetes</taxon>
        <taxon>Micrococcales</taxon>
        <taxon>Microbacteriaceae</taxon>
        <taxon>Lysinibacter</taxon>
    </lineage>
</organism>
<comment type="caution">
    <text evidence="3">The sequence shown here is derived from an EMBL/GenBank/DDBJ whole genome shotgun (WGS) entry which is preliminary data.</text>
</comment>
<dbReference type="AlphaFoldDB" id="A0A7X5R454"/>
<keyword evidence="4" id="KW-1185">Reference proteome</keyword>
<keyword evidence="2" id="KW-0812">Transmembrane</keyword>
<evidence type="ECO:0000313" key="4">
    <source>
        <dbReference type="Proteomes" id="UP000541033"/>
    </source>
</evidence>
<keyword evidence="2" id="KW-0472">Membrane</keyword>
<evidence type="ECO:0000313" key="3">
    <source>
        <dbReference type="EMBL" id="NIH55308.1"/>
    </source>
</evidence>
<feature type="transmembrane region" description="Helical" evidence="2">
    <location>
        <begin position="94"/>
        <end position="117"/>
    </location>
</feature>
<gene>
    <name evidence="3" type="ORF">FHX76_003229</name>
</gene>
<accession>A0A7X5R454</accession>
<feature type="transmembrane region" description="Helical" evidence="2">
    <location>
        <begin position="61"/>
        <end position="82"/>
    </location>
</feature>
<evidence type="ECO:0000256" key="1">
    <source>
        <dbReference type="SAM" id="MobiDB-lite"/>
    </source>
</evidence>
<proteinExistence type="predicted"/>
<feature type="region of interest" description="Disordered" evidence="1">
    <location>
        <begin position="1"/>
        <end position="54"/>
    </location>
</feature>
<name>A0A7X5R454_9MICO</name>
<protein>
    <submittedName>
        <fullName evidence="3">Uncharacterized protein</fullName>
    </submittedName>
</protein>